<dbReference type="RefSeq" id="WP_207940727.1">
    <property type="nucleotide sequence ID" value="NZ_CP147251.1"/>
</dbReference>
<dbReference type="Proteomes" id="UP000664701">
    <property type="component" value="Chromosome"/>
</dbReference>
<evidence type="ECO:0000259" key="1">
    <source>
        <dbReference type="SMART" id="SM00871"/>
    </source>
</evidence>
<evidence type="ECO:0000313" key="2">
    <source>
        <dbReference type="EMBL" id="WYJ77104.1"/>
    </source>
</evidence>
<organism evidence="2 3">
    <name type="scientific">Candidatus Enterococcus lowellii</name>
    <dbReference type="NCBI Taxonomy" id="2230877"/>
    <lineage>
        <taxon>Bacteria</taxon>
        <taxon>Bacillati</taxon>
        <taxon>Bacillota</taxon>
        <taxon>Bacilli</taxon>
        <taxon>Lactobacillales</taxon>
        <taxon>Enterococcaceae</taxon>
        <taxon>Enterococcus</taxon>
    </lineage>
</organism>
<keyword evidence="3" id="KW-1185">Reference proteome</keyword>
<protein>
    <recommendedName>
        <fullName evidence="1">AraC effector-binding domain-containing protein</fullName>
    </recommendedName>
</protein>
<dbReference type="SUPFAM" id="SSF55136">
    <property type="entry name" value="Probable bacterial effector-binding domain"/>
    <property type="match status" value="1"/>
</dbReference>
<dbReference type="SMART" id="SM00871">
    <property type="entry name" value="AraC_E_bind"/>
    <property type="match status" value="1"/>
</dbReference>
<sequence>MRNQKRNSFKLVGRSVLIKGQKVHEPSYSEQKTEFYTQLFEEGMLKNLMPYSLDKKGYALIIPHDKGIQYYAGVISETKIDGYELVEVPEQKYYVTEASSDKSRVLFDQLEDSYFKNGIHESIAYNNGIILEVLLNGNPQNAEVELWIPVK</sequence>
<dbReference type="InterPro" id="IPR011256">
    <property type="entry name" value="Reg_factor_effector_dom_sf"/>
</dbReference>
<reference evidence="2 3" key="2">
    <citation type="submission" date="2024-03" db="EMBL/GenBank/DDBJ databases">
        <title>The Genome Sequence of Enterococcus sp. DIV2402.</title>
        <authorList>
            <consortium name="The Broad Institute Genomics Platform"/>
            <consortium name="The Broad Institute Microbial Omics Core"/>
            <consortium name="The Broad Institute Genomic Center for Infectious Diseases"/>
            <person name="Earl A."/>
            <person name="Manson A."/>
            <person name="Gilmore M."/>
            <person name="Schwartman J."/>
            <person name="Shea T."/>
            <person name="Abouelleil A."/>
            <person name="Cao P."/>
            <person name="Chapman S."/>
            <person name="Cusick C."/>
            <person name="Young S."/>
            <person name="Neafsey D."/>
            <person name="Nusbaum C."/>
            <person name="Birren B."/>
        </authorList>
    </citation>
    <scope>NUCLEOTIDE SEQUENCE [LARGE SCALE GENOMIC DNA]</scope>
    <source>
        <strain evidence="2 3">DIV2402</strain>
    </source>
</reference>
<dbReference type="Pfam" id="PF14526">
    <property type="entry name" value="Cass2"/>
    <property type="match status" value="1"/>
</dbReference>
<reference evidence="2 3" key="1">
    <citation type="submission" date="2021-03" db="EMBL/GenBank/DDBJ databases">
        <authorList>
            <person name="Gilmore M.S."/>
            <person name="Schwartzman J."/>
            <person name="Van Tyne D."/>
            <person name="Martin M."/>
            <person name="Earl A.M."/>
            <person name="Manson A.L."/>
            <person name="Straub T."/>
            <person name="Salamzade R."/>
            <person name="Saavedra J."/>
            <person name="Lebreton F."/>
            <person name="Prichula J."/>
            <person name="Schaufler K."/>
            <person name="Gaca A."/>
            <person name="Sgardioli B."/>
            <person name="Wagenaar J."/>
            <person name="Strong T."/>
        </authorList>
    </citation>
    <scope>NUCLEOTIDE SEQUENCE [LARGE SCALE GENOMIC DNA]</scope>
    <source>
        <strain evidence="2 3">DIV2402</strain>
    </source>
</reference>
<evidence type="ECO:0000313" key="3">
    <source>
        <dbReference type="Proteomes" id="UP000664701"/>
    </source>
</evidence>
<feature type="domain" description="AraC effector-binding" evidence="1">
    <location>
        <begin position="1"/>
        <end position="151"/>
    </location>
</feature>
<dbReference type="Gene3D" id="3.20.80.10">
    <property type="entry name" value="Regulatory factor, effector binding domain"/>
    <property type="match status" value="1"/>
</dbReference>
<accession>A0ABZ2ST54</accession>
<gene>
    <name evidence="2" type="ORF">DOK78_001742</name>
</gene>
<proteinExistence type="predicted"/>
<dbReference type="EMBL" id="CP147251">
    <property type="protein sequence ID" value="WYJ77104.1"/>
    <property type="molecule type" value="Genomic_DNA"/>
</dbReference>
<dbReference type="InterPro" id="IPR029441">
    <property type="entry name" value="Cass2"/>
</dbReference>
<name>A0ABZ2ST54_9ENTE</name>
<dbReference type="InterPro" id="IPR010499">
    <property type="entry name" value="AraC_E-bd"/>
</dbReference>